<evidence type="ECO:0000313" key="3">
    <source>
        <dbReference type="Proteomes" id="UP000015106"/>
    </source>
</evidence>
<proteinExistence type="predicted"/>
<sequence>EEVVVVVVDVGGVRDGGRNAEPERWRLVDGEFPVAVVQLVVAPVVKAHTTLPHHLEQTEVVRHAPLARSEHQQPIRTFLIVLHVILINLAIVEPNISKQSNMLQ</sequence>
<dbReference type="AlphaFoldDB" id="A0A8R7QV12"/>
<keyword evidence="1" id="KW-0472">Membrane</keyword>
<accession>A0A8R7QV12</accession>
<dbReference type="EnsemblPlants" id="TuG1812G0600004378.01.T01">
    <property type="protein sequence ID" value="TuG1812G0600004378.01.T01.cds256210"/>
    <property type="gene ID" value="TuG1812G0600004378.01"/>
</dbReference>
<protein>
    <submittedName>
        <fullName evidence="2">Uncharacterized protein</fullName>
    </submittedName>
</protein>
<reference evidence="3" key="1">
    <citation type="journal article" date="2013" name="Nature">
        <title>Draft genome of the wheat A-genome progenitor Triticum urartu.</title>
        <authorList>
            <person name="Ling H.Q."/>
            <person name="Zhao S."/>
            <person name="Liu D."/>
            <person name="Wang J."/>
            <person name="Sun H."/>
            <person name="Zhang C."/>
            <person name="Fan H."/>
            <person name="Li D."/>
            <person name="Dong L."/>
            <person name="Tao Y."/>
            <person name="Gao C."/>
            <person name="Wu H."/>
            <person name="Li Y."/>
            <person name="Cui Y."/>
            <person name="Guo X."/>
            <person name="Zheng S."/>
            <person name="Wang B."/>
            <person name="Yu K."/>
            <person name="Liang Q."/>
            <person name="Yang W."/>
            <person name="Lou X."/>
            <person name="Chen J."/>
            <person name="Feng M."/>
            <person name="Jian J."/>
            <person name="Zhang X."/>
            <person name="Luo G."/>
            <person name="Jiang Y."/>
            <person name="Liu J."/>
            <person name="Wang Z."/>
            <person name="Sha Y."/>
            <person name="Zhang B."/>
            <person name="Wu H."/>
            <person name="Tang D."/>
            <person name="Shen Q."/>
            <person name="Xue P."/>
            <person name="Zou S."/>
            <person name="Wang X."/>
            <person name="Liu X."/>
            <person name="Wang F."/>
            <person name="Yang Y."/>
            <person name="An X."/>
            <person name="Dong Z."/>
            <person name="Zhang K."/>
            <person name="Zhang X."/>
            <person name="Luo M.C."/>
            <person name="Dvorak J."/>
            <person name="Tong Y."/>
            <person name="Wang J."/>
            <person name="Yang H."/>
            <person name="Li Z."/>
            <person name="Wang D."/>
            <person name="Zhang A."/>
            <person name="Wang J."/>
        </authorList>
    </citation>
    <scope>NUCLEOTIDE SEQUENCE</scope>
    <source>
        <strain evidence="3">cv. G1812</strain>
    </source>
</reference>
<dbReference type="Gramene" id="TuG1812G0600004378.01.T01">
    <property type="protein sequence ID" value="TuG1812G0600004378.01.T01.cds256210"/>
    <property type="gene ID" value="TuG1812G0600004378.01"/>
</dbReference>
<keyword evidence="1" id="KW-0812">Transmembrane</keyword>
<organism evidence="2 3">
    <name type="scientific">Triticum urartu</name>
    <name type="common">Red wild einkorn</name>
    <name type="synonym">Crithodium urartu</name>
    <dbReference type="NCBI Taxonomy" id="4572"/>
    <lineage>
        <taxon>Eukaryota</taxon>
        <taxon>Viridiplantae</taxon>
        <taxon>Streptophyta</taxon>
        <taxon>Embryophyta</taxon>
        <taxon>Tracheophyta</taxon>
        <taxon>Spermatophyta</taxon>
        <taxon>Magnoliopsida</taxon>
        <taxon>Liliopsida</taxon>
        <taxon>Poales</taxon>
        <taxon>Poaceae</taxon>
        <taxon>BOP clade</taxon>
        <taxon>Pooideae</taxon>
        <taxon>Triticodae</taxon>
        <taxon>Triticeae</taxon>
        <taxon>Triticinae</taxon>
        <taxon>Triticum</taxon>
    </lineage>
</organism>
<keyword evidence="1" id="KW-1133">Transmembrane helix</keyword>
<evidence type="ECO:0000313" key="2">
    <source>
        <dbReference type="EnsemblPlants" id="TuG1812G0600004378.01.T01.cds256210"/>
    </source>
</evidence>
<keyword evidence="3" id="KW-1185">Reference proteome</keyword>
<reference evidence="2" key="3">
    <citation type="submission" date="2022-06" db="UniProtKB">
        <authorList>
            <consortium name="EnsemblPlants"/>
        </authorList>
    </citation>
    <scope>IDENTIFICATION</scope>
</reference>
<name>A0A8R7QV12_TRIUA</name>
<reference evidence="2" key="2">
    <citation type="submission" date="2018-03" db="EMBL/GenBank/DDBJ databases">
        <title>The Triticum urartu genome reveals the dynamic nature of wheat genome evolution.</title>
        <authorList>
            <person name="Ling H."/>
            <person name="Ma B."/>
            <person name="Shi X."/>
            <person name="Liu H."/>
            <person name="Dong L."/>
            <person name="Sun H."/>
            <person name="Cao Y."/>
            <person name="Gao Q."/>
            <person name="Zheng S."/>
            <person name="Li Y."/>
            <person name="Yu Y."/>
            <person name="Du H."/>
            <person name="Qi M."/>
            <person name="Li Y."/>
            <person name="Yu H."/>
            <person name="Cui Y."/>
            <person name="Wang N."/>
            <person name="Chen C."/>
            <person name="Wu H."/>
            <person name="Zhao Y."/>
            <person name="Zhang J."/>
            <person name="Li Y."/>
            <person name="Zhou W."/>
            <person name="Zhang B."/>
            <person name="Hu W."/>
            <person name="Eijk M."/>
            <person name="Tang J."/>
            <person name="Witsenboer H."/>
            <person name="Zhao S."/>
            <person name="Li Z."/>
            <person name="Zhang A."/>
            <person name="Wang D."/>
            <person name="Liang C."/>
        </authorList>
    </citation>
    <scope>NUCLEOTIDE SEQUENCE [LARGE SCALE GENOMIC DNA]</scope>
    <source>
        <strain evidence="2">cv. G1812</strain>
    </source>
</reference>
<evidence type="ECO:0000256" key="1">
    <source>
        <dbReference type="SAM" id="Phobius"/>
    </source>
</evidence>
<feature type="transmembrane region" description="Helical" evidence="1">
    <location>
        <begin position="75"/>
        <end position="92"/>
    </location>
</feature>
<dbReference type="Proteomes" id="UP000015106">
    <property type="component" value="Chromosome 6"/>
</dbReference>